<dbReference type="PROSITE" id="PS51257">
    <property type="entry name" value="PROKAR_LIPOPROTEIN"/>
    <property type="match status" value="1"/>
</dbReference>
<sequence length="92" mass="10261">MKMRKTVSAIFVLLIFIVGGCNSPELKISEEDAKSSVIEYHTGHIGNVKILSIELKKNNYIVEWENEENCEQGIDSVDGENGDIEMIEASIC</sequence>
<name>A0ABM6IW92_9BACL</name>
<proteinExistence type="predicted"/>
<evidence type="ECO:0008006" key="3">
    <source>
        <dbReference type="Google" id="ProtNLM"/>
    </source>
</evidence>
<reference evidence="1 2" key="1">
    <citation type="submission" date="2017-01" db="EMBL/GenBank/DDBJ databases">
        <title>Planococcus faecalis genome complete sequence.</title>
        <authorList>
            <person name="Lee P.C."/>
        </authorList>
    </citation>
    <scope>NUCLEOTIDE SEQUENCE [LARGE SCALE GENOMIC DNA]</scope>
    <source>
        <strain evidence="1 2">AJ003</strain>
    </source>
</reference>
<organism evidence="1 2">
    <name type="scientific">Planococcus faecalis</name>
    <dbReference type="NCBI Taxonomy" id="1598147"/>
    <lineage>
        <taxon>Bacteria</taxon>
        <taxon>Bacillati</taxon>
        <taxon>Bacillota</taxon>
        <taxon>Bacilli</taxon>
        <taxon>Bacillales</taxon>
        <taxon>Caryophanaceae</taxon>
        <taxon>Planococcus</taxon>
    </lineage>
</organism>
<protein>
    <recommendedName>
        <fullName evidence="3">Lipoprotein</fullName>
    </recommendedName>
</protein>
<dbReference type="Proteomes" id="UP000189661">
    <property type="component" value="Chromosome"/>
</dbReference>
<gene>
    <name evidence="1" type="ORF">AJGP001_16845</name>
</gene>
<dbReference type="EMBL" id="CP019401">
    <property type="protein sequence ID" value="AQU80854.1"/>
    <property type="molecule type" value="Genomic_DNA"/>
</dbReference>
<keyword evidence="2" id="KW-1185">Reference proteome</keyword>
<evidence type="ECO:0000313" key="2">
    <source>
        <dbReference type="Proteomes" id="UP000189661"/>
    </source>
</evidence>
<accession>A0ABM6IW92</accession>
<evidence type="ECO:0000313" key="1">
    <source>
        <dbReference type="EMBL" id="AQU80854.1"/>
    </source>
</evidence>